<evidence type="ECO:0000313" key="4">
    <source>
        <dbReference type="EMBL" id="GFS10998.1"/>
    </source>
</evidence>
<accession>A0AAV4IKC7</accession>
<dbReference type="Proteomes" id="UP000762676">
    <property type="component" value="Unassembled WGS sequence"/>
</dbReference>
<feature type="domain" description="Selenoprotein F/M" evidence="3">
    <location>
        <begin position="66"/>
        <end position="115"/>
    </location>
</feature>
<dbReference type="InterPro" id="IPR038219">
    <property type="entry name" value="Sep15/SelM_sf"/>
</dbReference>
<organism evidence="4 5">
    <name type="scientific">Elysia marginata</name>
    <dbReference type="NCBI Taxonomy" id="1093978"/>
    <lineage>
        <taxon>Eukaryota</taxon>
        <taxon>Metazoa</taxon>
        <taxon>Spiralia</taxon>
        <taxon>Lophotrochozoa</taxon>
        <taxon>Mollusca</taxon>
        <taxon>Gastropoda</taxon>
        <taxon>Heterobranchia</taxon>
        <taxon>Euthyneura</taxon>
        <taxon>Panpulmonata</taxon>
        <taxon>Sacoglossa</taxon>
        <taxon>Placobranchoidea</taxon>
        <taxon>Plakobranchidae</taxon>
        <taxon>Elysia</taxon>
    </lineage>
</organism>
<dbReference type="Pfam" id="PF08806">
    <property type="entry name" value="Sep15_SelM"/>
    <property type="match status" value="1"/>
</dbReference>
<feature type="region of interest" description="Disordered" evidence="2">
    <location>
        <begin position="135"/>
        <end position="154"/>
    </location>
</feature>
<evidence type="ECO:0000256" key="1">
    <source>
        <dbReference type="ARBA" id="ARBA00005742"/>
    </source>
</evidence>
<dbReference type="AlphaFoldDB" id="A0AAV4IKC7"/>
<gene>
    <name evidence="4" type="ORF">ElyMa_006660800</name>
</gene>
<proteinExistence type="inferred from homology"/>
<dbReference type="EMBL" id="BMAT01013356">
    <property type="protein sequence ID" value="GFS10998.1"/>
    <property type="molecule type" value="Genomic_DNA"/>
</dbReference>
<evidence type="ECO:0000259" key="3">
    <source>
        <dbReference type="Pfam" id="PF08806"/>
    </source>
</evidence>
<reference evidence="4 5" key="1">
    <citation type="journal article" date="2021" name="Elife">
        <title>Chloroplast acquisition without the gene transfer in kleptoplastic sea slugs, Plakobranchus ocellatus.</title>
        <authorList>
            <person name="Maeda T."/>
            <person name="Takahashi S."/>
            <person name="Yoshida T."/>
            <person name="Shimamura S."/>
            <person name="Takaki Y."/>
            <person name="Nagai Y."/>
            <person name="Toyoda A."/>
            <person name="Suzuki Y."/>
            <person name="Arimoto A."/>
            <person name="Ishii H."/>
            <person name="Satoh N."/>
            <person name="Nishiyama T."/>
            <person name="Hasebe M."/>
            <person name="Maruyama T."/>
            <person name="Minagawa J."/>
            <person name="Obokata J."/>
            <person name="Shigenobu S."/>
        </authorList>
    </citation>
    <scope>NUCLEOTIDE SEQUENCE [LARGE SCALE GENOMIC DNA]</scope>
</reference>
<dbReference type="SUPFAM" id="SSF52833">
    <property type="entry name" value="Thioredoxin-like"/>
    <property type="match status" value="1"/>
</dbReference>
<dbReference type="InterPro" id="IPR014912">
    <property type="entry name" value="Sep15_SelM_dom"/>
</dbReference>
<name>A0AAV4IKC7_9GAST</name>
<keyword evidence="5" id="KW-1185">Reference proteome</keyword>
<dbReference type="Gene3D" id="3.40.30.50">
    <property type="entry name" value="Sep15/SelM thioredoxin-like domain, active-site redox motif"/>
    <property type="match status" value="1"/>
</dbReference>
<evidence type="ECO:0000256" key="2">
    <source>
        <dbReference type="SAM" id="MobiDB-lite"/>
    </source>
</evidence>
<dbReference type="InterPro" id="IPR036249">
    <property type="entry name" value="Thioredoxin-like_sf"/>
</dbReference>
<comment type="similarity">
    <text evidence="1">Belongs to the selenoprotein M/F family.</text>
</comment>
<comment type="caution">
    <text evidence="4">The sequence shown here is derived from an EMBL/GenBank/DDBJ whole genome shotgun (WGS) entry which is preliminary data.</text>
</comment>
<sequence>MTTIAKHHMPRVDLSPFSPSSCPSPIPHLSLCLSHALAGSCLSTQPSALRLLCACVWKVMREGQTESSHNVEFKAKHGASPDLFLYNIKDEVVKTYDLTTLDQKECNELLINLGFYKRPNSAADVPPQYMEGPYVPLNEEGAQDDVITSRKSDL</sequence>
<protein>
    <submittedName>
        <fullName evidence="4">Selenoprotein M-like</fullName>
    </submittedName>
</protein>
<evidence type="ECO:0000313" key="5">
    <source>
        <dbReference type="Proteomes" id="UP000762676"/>
    </source>
</evidence>